<reference evidence="6 7" key="1">
    <citation type="submission" date="2019-02" db="EMBL/GenBank/DDBJ databases">
        <title>Genome sequencing of the rare red list fungi Bondarzewia mesenterica.</title>
        <authorList>
            <person name="Buettner E."/>
            <person name="Kellner H."/>
        </authorList>
    </citation>
    <scope>NUCLEOTIDE SEQUENCE [LARGE SCALE GENOMIC DNA]</scope>
    <source>
        <strain evidence="6 7">DSM 108281</strain>
    </source>
</reference>
<feature type="compositionally biased region" description="Low complexity" evidence="5">
    <location>
        <begin position="895"/>
        <end position="906"/>
    </location>
</feature>
<protein>
    <recommendedName>
        <fullName evidence="2">Autophagy-related protein 14</fullName>
    </recommendedName>
</protein>
<dbReference type="Pfam" id="PF10186">
    <property type="entry name" value="ATG14"/>
    <property type="match status" value="1"/>
</dbReference>
<dbReference type="AlphaFoldDB" id="A0A4S4M8B3"/>
<dbReference type="PANTHER" id="PTHR15157">
    <property type="entry name" value="UV RADIATION RESISTANCE-ASSOCIATED GENE PROTEIN"/>
    <property type="match status" value="1"/>
</dbReference>
<feature type="region of interest" description="Disordered" evidence="5">
    <location>
        <begin position="891"/>
        <end position="998"/>
    </location>
</feature>
<dbReference type="Proteomes" id="UP000310158">
    <property type="component" value="Unassembled WGS sequence"/>
</dbReference>
<dbReference type="GO" id="GO:0000323">
    <property type="term" value="C:lytic vacuole"/>
    <property type="evidence" value="ECO:0007669"/>
    <property type="project" value="TreeGrafter"/>
</dbReference>
<feature type="compositionally biased region" description="Polar residues" evidence="5">
    <location>
        <begin position="861"/>
        <end position="871"/>
    </location>
</feature>
<keyword evidence="3 4" id="KW-0175">Coiled coil</keyword>
<comment type="caution">
    <text evidence="6">The sequence shown here is derived from an EMBL/GenBank/DDBJ whole genome shotgun (WGS) entry which is preliminary data.</text>
</comment>
<feature type="compositionally biased region" description="Polar residues" evidence="5">
    <location>
        <begin position="214"/>
        <end position="225"/>
    </location>
</feature>
<feature type="compositionally biased region" description="Basic and acidic residues" evidence="5">
    <location>
        <begin position="973"/>
        <end position="982"/>
    </location>
</feature>
<dbReference type="GO" id="GO:0000149">
    <property type="term" value="F:SNARE binding"/>
    <property type="evidence" value="ECO:0007669"/>
    <property type="project" value="TreeGrafter"/>
</dbReference>
<proteinExistence type="inferred from homology"/>
<evidence type="ECO:0000313" key="7">
    <source>
        <dbReference type="Proteomes" id="UP000310158"/>
    </source>
</evidence>
<evidence type="ECO:0000256" key="5">
    <source>
        <dbReference type="SAM" id="MobiDB-lite"/>
    </source>
</evidence>
<evidence type="ECO:0000256" key="1">
    <source>
        <dbReference type="ARBA" id="ARBA00009574"/>
    </source>
</evidence>
<dbReference type="GO" id="GO:0005768">
    <property type="term" value="C:endosome"/>
    <property type="evidence" value="ECO:0007669"/>
    <property type="project" value="TreeGrafter"/>
</dbReference>
<evidence type="ECO:0000256" key="4">
    <source>
        <dbReference type="SAM" id="Coils"/>
    </source>
</evidence>
<keyword evidence="7" id="KW-1185">Reference proteome</keyword>
<evidence type="ECO:0000256" key="2">
    <source>
        <dbReference type="ARBA" id="ARBA00013807"/>
    </source>
</evidence>
<evidence type="ECO:0000256" key="3">
    <source>
        <dbReference type="ARBA" id="ARBA00023054"/>
    </source>
</evidence>
<sequence>MPVLEQETFGGSGPSEAVPVETWEMQHLLRHITCVQVKNFTPFPARDALASALSQPSEHSQYTAFGNLSDDLDVARARKRSRRISSTSIATAGSPKFDTLGSADDTRVPVQEYRGRKRTMSRASGMRGSTVGASPSSEHKRRPPPISGSGPTIRPSRPRTSSMVSHSSLNTTSGASPLSLGLWPDHSQAALEKALQSRLVETFITMTVHPPASDSESLAGSSQSFTPRSLASTPPRSAPSSREKFPVRHQFSSSTATNLSSPSNHGTPSTPESSKHLSTAQRRASVSAHRKVASISSHAAVAASTLPGFSSAKATQLDVHAHNRAAAPIPNYISPIHRPSTNPSFIVDPRSSYDYANWTDLTAEIITIQLWGKVPLSSDYGHGKGKGKEKATNGIHNGSSSQWKMMEEWTVDLTHLVSLPDEFASHPSHLPSNSLLVTLSTTGRTYYLPRPSRTSSTRPPSPDAGYSSDPEGRGAGEYTSKLSDLLAKAPNSHSKSSTFDDRSSWSRKGHRRSAGWQDVVKLLTLQTVILDTQRSLAKLEHDVEKLVVEDELIRMKREISEREARVDDWQSNAHAVRDTSEILSSCIRDRGDALRKRRRMLAQARLLLQEDVFAEAKREEELIQERSRILTLHKSLAPIRVNLIATLASIFPIDLLSGPDLLYTILDVPLPIPTGTTDPAPPLSFPSHKEVTEDGIATALGYAAHVVHLLATYMEQDLVYPITCVGSKSLIRDGISAMVGPRMFPLFSKGVDTYRFEYGVFLLNKDIELLMSESNLRALDMRHTLPNVKNLLLTLTADCDSEGVTVVRTLQSPAFSVSGLVSPPRPSSPTDPTSEVTIINGTLESTPAEVLTSDDTPPHSGASTPKSTSDAYYNSLSRMSKPFFGLSGFLRSRHPSSSQQPSVKPVPEVPEGESEGRTASSAIQEEDTLESPNSDGADDDGEEDRRTIRGVVVSGGAEDKPKKTGNGQLPHTPTDDAEKTVEGEEVSTRLPQIVTHMS</sequence>
<feature type="compositionally biased region" description="Low complexity" evidence="5">
    <location>
        <begin position="226"/>
        <end position="240"/>
    </location>
</feature>
<accession>A0A4S4M8B3</accession>
<dbReference type="InterPro" id="IPR018791">
    <property type="entry name" value="UV_resistance/autophagy_Atg14"/>
</dbReference>
<name>A0A4S4M8B3_9AGAM</name>
<feature type="region of interest" description="Disordered" evidence="5">
    <location>
        <begin position="817"/>
        <end position="836"/>
    </location>
</feature>
<dbReference type="EMBL" id="SGPL01000010">
    <property type="protein sequence ID" value="THH20987.1"/>
    <property type="molecule type" value="Genomic_DNA"/>
</dbReference>
<dbReference type="OrthoDB" id="72772at2759"/>
<feature type="region of interest" description="Disordered" evidence="5">
    <location>
        <begin position="80"/>
        <end position="174"/>
    </location>
</feature>
<comment type="similarity">
    <text evidence="1">Belongs to the ATG14 family.</text>
</comment>
<feature type="region of interest" description="Disordered" evidence="5">
    <location>
        <begin position="446"/>
        <end position="508"/>
    </location>
</feature>
<dbReference type="PANTHER" id="PTHR15157:SF5">
    <property type="entry name" value="UV RADIATION RESISTANCE-ASSOCIATED GENE PROTEIN"/>
    <property type="match status" value="1"/>
</dbReference>
<gene>
    <name evidence="6" type="ORF">EW146_g473</name>
</gene>
<feature type="coiled-coil region" evidence="4">
    <location>
        <begin position="529"/>
        <end position="572"/>
    </location>
</feature>
<dbReference type="GO" id="GO:0035493">
    <property type="term" value="P:SNARE complex assembly"/>
    <property type="evidence" value="ECO:0007669"/>
    <property type="project" value="TreeGrafter"/>
</dbReference>
<organism evidence="6 7">
    <name type="scientific">Bondarzewia mesenterica</name>
    <dbReference type="NCBI Taxonomy" id="1095465"/>
    <lineage>
        <taxon>Eukaryota</taxon>
        <taxon>Fungi</taxon>
        <taxon>Dikarya</taxon>
        <taxon>Basidiomycota</taxon>
        <taxon>Agaricomycotina</taxon>
        <taxon>Agaricomycetes</taxon>
        <taxon>Russulales</taxon>
        <taxon>Bondarzewiaceae</taxon>
        <taxon>Bondarzewia</taxon>
    </lineage>
</organism>
<feature type="compositionally biased region" description="Low complexity" evidence="5">
    <location>
        <begin position="252"/>
        <end position="264"/>
    </location>
</feature>
<dbReference type="GO" id="GO:0032991">
    <property type="term" value="C:protein-containing complex"/>
    <property type="evidence" value="ECO:0007669"/>
    <property type="project" value="UniProtKB-ARBA"/>
</dbReference>
<feature type="region of interest" description="Disordered" evidence="5">
    <location>
        <begin position="210"/>
        <end position="291"/>
    </location>
</feature>
<feature type="compositionally biased region" description="Polar residues" evidence="5">
    <location>
        <begin position="265"/>
        <end position="284"/>
    </location>
</feature>
<evidence type="ECO:0000313" key="6">
    <source>
        <dbReference type="EMBL" id="THH20987.1"/>
    </source>
</evidence>
<feature type="compositionally biased region" description="Polar residues" evidence="5">
    <location>
        <begin position="158"/>
        <end position="174"/>
    </location>
</feature>
<feature type="compositionally biased region" description="Low complexity" evidence="5">
    <location>
        <begin position="449"/>
        <end position="458"/>
    </location>
</feature>
<feature type="region of interest" description="Disordered" evidence="5">
    <location>
        <begin position="845"/>
        <end position="871"/>
    </location>
</feature>